<dbReference type="EMBL" id="JAGTTL010000017">
    <property type="protein sequence ID" value="KAK6309923.1"/>
    <property type="molecule type" value="Genomic_DNA"/>
</dbReference>
<accession>A0AAN8LFX0</accession>
<sequence length="102" mass="10829">MQAILRSASEGPQSVSPHISPPPNLSKASDGVRRKEQVVVLGSKLSQSQQNELAKLGILLGGKRADAFSCSVTNVVVPDRPMPTNMSSLLGLRSGCWVLNFS</sequence>
<evidence type="ECO:0000313" key="2">
    <source>
        <dbReference type="EMBL" id="KAK6309923.1"/>
    </source>
</evidence>
<dbReference type="InterPro" id="IPR036420">
    <property type="entry name" value="BRCT_dom_sf"/>
</dbReference>
<dbReference type="Proteomes" id="UP001356427">
    <property type="component" value="Unassembled WGS sequence"/>
</dbReference>
<dbReference type="Gene3D" id="3.40.50.10190">
    <property type="entry name" value="BRCT domain"/>
    <property type="match status" value="1"/>
</dbReference>
<keyword evidence="3" id="KW-1185">Reference proteome</keyword>
<dbReference type="SUPFAM" id="SSF52113">
    <property type="entry name" value="BRCT domain"/>
    <property type="match status" value="1"/>
</dbReference>
<dbReference type="AlphaFoldDB" id="A0AAN8LFX0"/>
<evidence type="ECO:0000256" key="1">
    <source>
        <dbReference type="SAM" id="MobiDB-lite"/>
    </source>
</evidence>
<evidence type="ECO:0008006" key="4">
    <source>
        <dbReference type="Google" id="ProtNLM"/>
    </source>
</evidence>
<organism evidence="2 3">
    <name type="scientific">Coregonus suidteri</name>
    <dbReference type="NCBI Taxonomy" id="861788"/>
    <lineage>
        <taxon>Eukaryota</taxon>
        <taxon>Metazoa</taxon>
        <taxon>Chordata</taxon>
        <taxon>Craniata</taxon>
        <taxon>Vertebrata</taxon>
        <taxon>Euteleostomi</taxon>
        <taxon>Actinopterygii</taxon>
        <taxon>Neopterygii</taxon>
        <taxon>Teleostei</taxon>
        <taxon>Protacanthopterygii</taxon>
        <taxon>Salmoniformes</taxon>
        <taxon>Salmonidae</taxon>
        <taxon>Coregoninae</taxon>
        <taxon>Coregonus</taxon>
    </lineage>
</organism>
<proteinExistence type="predicted"/>
<evidence type="ECO:0000313" key="3">
    <source>
        <dbReference type="Proteomes" id="UP001356427"/>
    </source>
</evidence>
<feature type="region of interest" description="Disordered" evidence="1">
    <location>
        <begin position="1"/>
        <end position="32"/>
    </location>
</feature>
<reference evidence="2 3" key="1">
    <citation type="submission" date="2021-04" db="EMBL/GenBank/DDBJ databases">
        <authorList>
            <person name="De Guttry C."/>
            <person name="Zahm M."/>
            <person name="Klopp C."/>
            <person name="Cabau C."/>
            <person name="Louis A."/>
            <person name="Berthelot C."/>
            <person name="Parey E."/>
            <person name="Roest Crollius H."/>
            <person name="Montfort J."/>
            <person name="Robinson-Rechavi M."/>
            <person name="Bucao C."/>
            <person name="Bouchez O."/>
            <person name="Gislard M."/>
            <person name="Lluch J."/>
            <person name="Milhes M."/>
            <person name="Lampietro C."/>
            <person name="Lopez Roques C."/>
            <person name="Donnadieu C."/>
            <person name="Braasch I."/>
            <person name="Desvignes T."/>
            <person name="Postlethwait J."/>
            <person name="Bobe J."/>
            <person name="Wedekind C."/>
            <person name="Guiguen Y."/>
        </authorList>
    </citation>
    <scope>NUCLEOTIDE SEQUENCE [LARGE SCALE GENOMIC DNA]</scope>
    <source>
        <strain evidence="2">Cs_M1</strain>
        <tissue evidence="2">Blood</tissue>
    </source>
</reference>
<comment type="caution">
    <text evidence="2">The sequence shown here is derived from an EMBL/GenBank/DDBJ whole genome shotgun (WGS) entry which is preliminary data.</text>
</comment>
<gene>
    <name evidence="2" type="ORF">J4Q44_G00198040</name>
</gene>
<name>A0AAN8LFX0_9TELE</name>
<protein>
    <recommendedName>
        <fullName evidence="4">BRCT domain-containing protein</fullName>
    </recommendedName>
</protein>